<evidence type="ECO:0000313" key="2">
    <source>
        <dbReference type="EMBL" id="PJE51297.1"/>
    </source>
</evidence>
<organism evidence="2 3">
    <name type="scientific">Candidatus Yanofskybacteria bacterium CG10_big_fil_rev_8_21_14_0_10_36_16</name>
    <dbReference type="NCBI Taxonomy" id="1975096"/>
    <lineage>
        <taxon>Bacteria</taxon>
        <taxon>Candidatus Yanofskyibacteriota</taxon>
    </lineage>
</organism>
<gene>
    <name evidence="2" type="ORF">COV29_00900</name>
</gene>
<dbReference type="Proteomes" id="UP000228496">
    <property type="component" value="Unassembled WGS sequence"/>
</dbReference>
<sequence length="509" mass="59024">MVFLAFNLNNLKLNTKFSKKNKINIWQPGNTFKFVTQRLNENLDKDLQFSHVPRFILTVMAGIPIIFFGRIIGNIAKSIIRKKREKVDPLGELIRWLERDIKRKYWIACTDCADEFIDHALVTSGLFLNALIRHKGNVNLLGEQWFNKFNMFIKRIDDRIHDFLILERLEIEELILNPSRRTVPSIVLSQATDEFVQRAGRAYLRTVKTVLRHALSAFLFVAGGIVYAIEETVLMVVDAGEFVLSILGEGFVYSTSFVYKGIVKILDFINDLGHKSAQKTDIIATNIVYHAREFAKFEMEVFKDASFAVAKFVQDSIPPGFSNQTRDSYKILAKYDSLSAGYDSYILNEIKANVFKFKQSWQKKNKELYITKVLWLTRPSPVTVKPLYPPINNKEIENKNITEQIPEDINWLSSCEFIKDNKNYIAISVLANEFEYETDYLGYLARKDKVEGFKINKKWYANRDSVSNYKEIIQKKKTADALARVETARNDVRFKKYVWIDNLFASLTN</sequence>
<name>A0A2J0Q846_9BACT</name>
<feature type="transmembrane region" description="Helical" evidence="1">
    <location>
        <begin position="55"/>
        <end position="76"/>
    </location>
</feature>
<feature type="transmembrane region" description="Helical" evidence="1">
    <location>
        <begin position="210"/>
        <end position="229"/>
    </location>
</feature>
<proteinExistence type="predicted"/>
<dbReference type="EMBL" id="PCXQ01000003">
    <property type="protein sequence ID" value="PJE51297.1"/>
    <property type="molecule type" value="Genomic_DNA"/>
</dbReference>
<keyword evidence="1" id="KW-1133">Transmembrane helix</keyword>
<keyword evidence="1" id="KW-0812">Transmembrane</keyword>
<keyword evidence="1" id="KW-0472">Membrane</keyword>
<dbReference type="AlphaFoldDB" id="A0A2J0Q846"/>
<evidence type="ECO:0000313" key="3">
    <source>
        <dbReference type="Proteomes" id="UP000228496"/>
    </source>
</evidence>
<protein>
    <submittedName>
        <fullName evidence="2">Uncharacterized protein</fullName>
    </submittedName>
</protein>
<evidence type="ECO:0000256" key="1">
    <source>
        <dbReference type="SAM" id="Phobius"/>
    </source>
</evidence>
<comment type="caution">
    <text evidence="2">The sequence shown here is derived from an EMBL/GenBank/DDBJ whole genome shotgun (WGS) entry which is preliminary data.</text>
</comment>
<accession>A0A2J0Q846</accession>
<reference evidence="2 3" key="1">
    <citation type="submission" date="2017-09" db="EMBL/GenBank/DDBJ databases">
        <title>Depth-based differentiation of microbial function through sediment-hosted aquifers and enrichment of novel symbionts in the deep terrestrial subsurface.</title>
        <authorList>
            <person name="Probst A.J."/>
            <person name="Ladd B."/>
            <person name="Jarett J.K."/>
            <person name="Geller-Mcgrath D.E."/>
            <person name="Sieber C.M."/>
            <person name="Emerson J.B."/>
            <person name="Anantharaman K."/>
            <person name="Thomas B.C."/>
            <person name="Malmstrom R."/>
            <person name="Stieglmeier M."/>
            <person name="Klingl A."/>
            <person name="Woyke T."/>
            <person name="Ryan C.M."/>
            <person name="Banfield J.F."/>
        </authorList>
    </citation>
    <scope>NUCLEOTIDE SEQUENCE [LARGE SCALE GENOMIC DNA]</scope>
    <source>
        <strain evidence="2">CG10_big_fil_rev_8_21_14_0_10_36_16</strain>
    </source>
</reference>